<dbReference type="PANTHER" id="PTHR43772">
    <property type="entry name" value="ENDO-1,4-BETA-XYLANASE"/>
    <property type="match status" value="1"/>
</dbReference>
<keyword evidence="2" id="KW-0624">Polysaccharide degradation</keyword>
<dbReference type="EMBL" id="CADCVA010000289">
    <property type="protein sequence ID" value="CAA9430564.1"/>
    <property type="molecule type" value="Genomic_DNA"/>
</dbReference>
<sequence>MHAREPRIRIGEVGLGFALSLAPDVGGLQGVAQTGTNATYYNAASFDAADPYVLSDERGGYYYAYSTDGGGRDASGRGYHFGIYRSADLATWEQIPGGALPVDDGKNWADDWFWAPEIYHNSSTGLYFLFYSARSDANARRWFGFADFEEPCKVGVAVARSPEGPFSNIARGPIDYWPYDPGYHDVNRIMGPDQTKPPATLEEGRTAPLGVYIPFIDPNVFFDDDGRLYLYYSRNAYRNWVWDYDLGKYIEESNIYAVELEADWWNDAAGRTMPAIKPSYVDANRGPDDTPRRRRDGFVRILDYERDRQPWENAHVNDYATSGGTKKDRRWEEGSTTVKTCVDGADGGKENLYYLTYSANNWQNPDYGVGYATATNPLGPWKKYAGNPILAKDPSLPMYSTGHGSIAISPDGSQAYYVHHGRPSDAGGPRKLYTGLLFTRGTAANGNPALEIDQTTGDRPVPAGVAPYSLTASKASSGRGTWHVRWQVRSVSGARLALGNPLNRVAASLDRPGTVTPDADGRGAAVTLGGQGAARLTLTYQRKKASGVYEDVCNIVTTSDGAQRRDPVSVTVELG</sequence>
<accession>A0A6J4Q1R8</accession>
<dbReference type="InterPro" id="IPR052176">
    <property type="entry name" value="Glycosyl_Hydrlase_43_Enz"/>
</dbReference>
<feature type="site" description="Important for catalytic activity, responsible for pKa modulation of the active site Glu and correct orientation of both the proton donor and substrate" evidence="6">
    <location>
        <position position="217"/>
    </location>
</feature>
<evidence type="ECO:0000256" key="2">
    <source>
        <dbReference type="ARBA" id="ARBA00022651"/>
    </source>
</evidence>
<proteinExistence type="inferred from homology"/>
<dbReference type="GO" id="GO:0004553">
    <property type="term" value="F:hydrolase activity, hydrolyzing O-glycosyl compounds"/>
    <property type="evidence" value="ECO:0007669"/>
    <property type="project" value="InterPro"/>
</dbReference>
<dbReference type="Pfam" id="PF04616">
    <property type="entry name" value="Glyco_hydro_43"/>
    <property type="match status" value="2"/>
</dbReference>
<dbReference type="PANTHER" id="PTHR43772:SF2">
    <property type="entry name" value="PUTATIVE (AFU_ORTHOLOGUE AFUA_2G04480)-RELATED"/>
    <property type="match status" value="1"/>
</dbReference>
<protein>
    <submittedName>
        <fullName evidence="8">GH43_33 / GH43 / GH43_31 / GH43_30 / GH43_ 34 / GH43_8 / GH43_4 / GH43_32 / GH43_17 / GH117</fullName>
    </submittedName>
</protein>
<name>A0A6J4Q1R8_9ACTN</name>
<evidence type="ECO:0000256" key="6">
    <source>
        <dbReference type="PIRSR" id="PIRSR606710-2"/>
    </source>
</evidence>
<dbReference type="SUPFAM" id="SSF75005">
    <property type="entry name" value="Arabinanase/levansucrase/invertase"/>
    <property type="match status" value="1"/>
</dbReference>
<keyword evidence="5 7" id="KW-0326">Glycosidase</keyword>
<dbReference type="GO" id="GO:0045493">
    <property type="term" value="P:xylan catabolic process"/>
    <property type="evidence" value="ECO:0007669"/>
    <property type="project" value="UniProtKB-KW"/>
</dbReference>
<dbReference type="InterPro" id="IPR023296">
    <property type="entry name" value="Glyco_hydro_beta-prop_sf"/>
</dbReference>
<keyword evidence="2" id="KW-0858">Xylan degradation</keyword>
<keyword evidence="3 7" id="KW-0378">Hydrolase</keyword>
<dbReference type="InterPro" id="IPR006710">
    <property type="entry name" value="Glyco_hydro_43"/>
</dbReference>
<evidence type="ECO:0000256" key="3">
    <source>
        <dbReference type="ARBA" id="ARBA00022801"/>
    </source>
</evidence>
<evidence type="ECO:0000256" key="4">
    <source>
        <dbReference type="ARBA" id="ARBA00023277"/>
    </source>
</evidence>
<evidence type="ECO:0000256" key="5">
    <source>
        <dbReference type="ARBA" id="ARBA00023295"/>
    </source>
</evidence>
<evidence type="ECO:0000313" key="8">
    <source>
        <dbReference type="EMBL" id="CAA9430564.1"/>
    </source>
</evidence>
<keyword evidence="4" id="KW-0119">Carbohydrate metabolism</keyword>
<gene>
    <name evidence="8" type="ORF">AVDCRST_MAG82-2078</name>
</gene>
<reference evidence="8" key="1">
    <citation type="submission" date="2020-02" db="EMBL/GenBank/DDBJ databases">
        <authorList>
            <person name="Meier V. D."/>
        </authorList>
    </citation>
    <scope>NUCLEOTIDE SEQUENCE</scope>
    <source>
        <strain evidence="8">AVDCRST_MAG82</strain>
    </source>
</reference>
<dbReference type="CDD" id="cd08991">
    <property type="entry name" value="GH43_HoAraf43-like"/>
    <property type="match status" value="1"/>
</dbReference>
<organism evidence="8">
    <name type="scientific">uncultured Rubrobacteraceae bacterium</name>
    <dbReference type="NCBI Taxonomy" id="349277"/>
    <lineage>
        <taxon>Bacteria</taxon>
        <taxon>Bacillati</taxon>
        <taxon>Actinomycetota</taxon>
        <taxon>Rubrobacteria</taxon>
        <taxon>Rubrobacterales</taxon>
        <taxon>Rubrobacteraceae</taxon>
        <taxon>environmental samples</taxon>
    </lineage>
</organism>
<evidence type="ECO:0000256" key="1">
    <source>
        <dbReference type="ARBA" id="ARBA00009865"/>
    </source>
</evidence>
<dbReference type="AlphaFoldDB" id="A0A6J4Q1R8"/>
<comment type="similarity">
    <text evidence="1 7">Belongs to the glycosyl hydrolase 43 family.</text>
</comment>
<evidence type="ECO:0000256" key="7">
    <source>
        <dbReference type="RuleBase" id="RU361187"/>
    </source>
</evidence>
<dbReference type="Gene3D" id="2.115.10.20">
    <property type="entry name" value="Glycosyl hydrolase domain, family 43"/>
    <property type="match status" value="1"/>
</dbReference>